<evidence type="ECO:0000256" key="1">
    <source>
        <dbReference type="SAM" id="Phobius"/>
    </source>
</evidence>
<evidence type="ECO:0008006" key="4">
    <source>
        <dbReference type="Google" id="ProtNLM"/>
    </source>
</evidence>
<feature type="transmembrane region" description="Helical" evidence="1">
    <location>
        <begin position="7"/>
        <end position="33"/>
    </location>
</feature>
<gene>
    <name evidence="2" type="ORF">GPJ59_34040</name>
</gene>
<keyword evidence="1" id="KW-0812">Transmembrane</keyword>
<keyword evidence="1" id="KW-0472">Membrane</keyword>
<name>A0ABS6ZG49_9ACTN</name>
<accession>A0ABS6ZG49</accession>
<comment type="caution">
    <text evidence="2">The sequence shown here is derived from an EMBL/GenBank/DDBJ whole genome shotgun (WGS) entry which is preliminary data.</text>
</comment>
<organism evidence="2 3">
    <name type="scientific">Streptomyces bambusae</name>
    <dbReference type="NCBI Taxonomy" id="1550616"/>
    <lineage>
        <taxon>Bacteria</taxon>
        <taxon>Bacillati</taxon>
        <taxon>Actinomycetota</taxon>
        <taxon>Actinomycetes</taxon>
        <taxon>Kitasatosporales</taxon>
        <taxon>Streptomycetaceae</taxon>
        <taxon>Streptomyces</taxon>
    </lineage>
</organism>
<evidence type="ECO:0000313" key="3">
    <source>
        <dbReference type="Proteomes" id="UP000812013"/>
    </source>
</evidence>
<dbReference type="Proteomes" id="UP000812013">
    <property type="component" value="Unassembled WGS sequence"/>
</dbReference>
<reference evidence="2 3" key="1">
    <citation type="submission" date="2019-12" db="EMBL/GenBank/DDBJ databases">
        <title>Genome sequence of Streptomyces bambusae.</title>
        <authorList>
            <person name="Bansal K."/>
            <person name="Choksket S."/>
            <person name="Korpole S."/>
            <person name="Patil P.B."/>
        </authorList>
    </citation>
    <scope>NUCLEOTIDE SEQUENCE [LARGE SCALE GENOMIC DNA]</scope>
    <source>
        <strain evidence="2 3">SK60</strain>
    </source>
</reference>
<keyword evidence="3" id="KW-1185">Reference proteome</keyword>
<sequence>MAKSKGWMIGCGVALVLFVGLVVAVVLGIGLVVDVAGNTVVEPSVYQAVSVGDQESAVRDRLPSGESFVKDALKEGGPAEPAGSACSWYISGAEPVDGNETVFRFCFKDGKLAEKVQYAMK</sequence>
<dbReference type="RefSeq" id="WP_219671842.1">
    <property type="nucleotide sequence ID" value="NZ_WTFF01000468.1"/>
</dbReference>
<keyword evidence="1" id="KW-1133">Transmembrane helix</keyword>
<proteinExistence type="predicted"/>
<dbReference type="EMBL" id="WTFF01000468">
    <property type="protein sequence ID" value="MBW5486732.1"/>
    <property type="molecule type" value="Genomic_DNA"/>
</dbReference>
<evidence type="ECO:0000313" key="2">
    <source>
        <dbReference type="EMBL" id="MBW5486732.1"/>
    </source>
</evidence>
<protein>
    <recommendedName>
        <fullName evidence="4">DUF4333 domain-containing protein</fullName>
    </recommendedName>
</protein>